<dbReference type="Pfam" id="PF13361">
    <property type="entry name" value="UvrD_C"/>
    <property type="match status" value="1"/>
</dbReference>
<protein>
    <recommendedName>
        <fullName evidence="7">DNA 3'-5' helicase</fullName>
        <ecNumber evidence="7">5.6.2.4</ecNumber>
    </recommendedName>
</protein>
<sequence length="681" mass="80508">MELDAKELQKEKNYLKECLSYLDQELSHMDTSMEKSFQEESEFRKYIWQNKGNMDAQELRSEMQQADMDAQLHNQQVAYYRKLYRIKDNPYFGRIDFTDEDGDQSVVYIGITHLTKEFHHYIYDWRSPIASLFYEEKLGPSSYRAPSGTVSGTLTLKRQYKIEKRKMKAVFDNNLNVTDDFLQEVLASESGEKMKNIVNTIQKEQDQIIRNTDDKHLVVQGIAGSGKTSVALHRIAYLLYRIPKLTSKNVLIFSPNNIFAEYISNVLPELGEANALETTFHDFAKEYIDEYESIESFTSFIERYYLHQIDDVSLSELKLSDDFIRVMNTYYKEIELHTFFYRSFEYDEKPLLKDELNVLLHDRYSKLPLFNRIDAIAEHICDIRNYKRGKHLKSLKKRLYENLNLKHDFKTVYTHLFKSKVFQKKFGYNLSDEVIKKFVDRKDLLFEDTLPFIYMKGLMEGFPYSSQIKQIVIDEAQDYNLLQYIILRKIFPRAAFTILGDVNQTINPVYHYDSLERLCRVLVKDYRYVELTKTYRSSPEIIEYSNRILGLRYAVSVRRENHVPVTEVKVTKAKDLKPYLEKLVSSYHKVAVITKTDDEAEDVYQSLHEDFEELRLLRDSGVQFMGNLVIVPSYLAKGLEFDAVIIYTEEIDPYQQEEKYLYYVAVTRAQHCLVLVNQQSW</sequence>
<reference evidence="11" key="1">
    <citation type="submission" date="2020-10" db="EMBL/GenBank/DDBJ databases">
        <authorList>
            <person name="Gilroy R."/>
        </authorList>
    </citation>
    <scope>NUCLEOTIDE SEQUENCE</scope>
    <source>
        <strain evidence="11">CHK165-10780</strain>
    </source>
</reference>
<proteinExistence type="predicted"/>
<dbReference type="EC" id="5.6.2.4" evidence="7"/>
<dbReference type="GO" id="GO:0000725">
    <property type="term" value="P:recombinational repair"/>
    <property type="evidence" value="ECO:0007669"/>
    <property type="project" value="TreeGrafter"/>
</dbReference>
<evidence type="ECO:0000259" key="10">
    <source>
        <dbReference type="PROSITE" id="PS51198"/>
    </source>
</evidence>
<gene>
    <name evidence="11" type="ORF">IAC85_03350</name>
</gene>
<evidence type="ECO:0000256" key="1">
    <source>
        <dbReference type="ARBA" id="ARBA00022741"/>
    </source>
</evidence>
<name>A0A9D0Z1I4_9FIRM</name>
<dbReference type="PANTHER" id="PTHR11070">
    <property type="entry name" value="UVRD / RECB / PCRA DNA HELICASE FAMILY MEMBER"/>
    <property type="match status" value="1"/>
</dbReference>
<reference evidence="11" key="2">
    <citation type="journal article" date="2021" name="PeerJ">
        <title>Extensive microbial diversity within the chicken gut microbiome revealed by metagenomics and culture.</title>
        <authorList>
            <person name="Gilroy R."/>
            <person name="Ravi A."/>
            <person name="Getino M."/>
            <person name="Pursley I."/>
            <person name="Horton D.L."/>
            <person name="Alikhan N.F."/>
            <person name="Baker D."/>
            <person name="Gharbi K."/>
            <person name="Hall N."/>
            <person name="Watson M."/>
            <person name="Adriaenssens E.M."/>
            <person name="Foster-Nyarko E."/>
            <person name="Jarju S."/>
            <person name="Secka A."/>
            <person name="Antonio M."/>
            <person name="Oren A."/>
            <person name="Chaudhuri R.R."/>
            <person name="La Ragione R."/>
            <person name="Hildebrand F."/>
            <person name="Pallen M.J."/>
        </authorList>
    </citation>
    <scope>NUCLEOTIDE SEQUENCE</scope>
    <source>
        <strain evidence="11">CHK165-10780</strain>
    </source>
</reference>
<evidence type="ECO:0000256" key="5">
    <source>
        <dbReference type="ARBA" id="ARBA00023235"/>
    </source>
</evidence>
<evidence type="ECO:0000313" key="11">
    <source>
        <dbReference type="EMBL" id="HIQ64755.1"/>
    </source>
</evidence>
<feature type="domain" description="UvrD-like helicase ATP-binding" evidence="10">
    <location>
        <begin position="200"/>
        <end position="538"/>
    </location>
</feature>
<dbReference type="GO" id="GO:0005829">
    <property type="term" value="C:cytosol"/>
    <property type="evidence" value="ECO:0007669"/>
    <property type="project" value="TreeGrafter"/>
</dbReference>
<comment type="catalytic activity">
    <reaction evidence="6">
        <text>Couples ATP hydrolysis with the unwinding of duplex DNA by translocating in the 3'-5' direction.</text>
        <dbReference type="EC" id="5.6.2.4"/>
    </reaction>
</comment>
<evidence type="ECO:0000256" key="2">
    <source>
        <dbReference type="ARBA" id="ARBA00022801"/>
    </source>
</evidence>
<dbReference type="GO" id="GO:0043138">
    <property type="term" value="F:3'-5' DNA helicase activity"/>
    <property type="evidence" value="ECO:0007669"/>
    <property type="project" value="TreeGrafter"/>
</dbReference>
<dbReference type="AlphaFoldDB" id="A0A9D0Z1I4"/>
<keyword evidence="1 9" id="KW-0547">Nucleotide-binding</keyword>
<dbReference type="PANTHER" id="PTHR11070:SF17">
    <property type="entry name" value="DNA HELICASE IV"/>
    <property type="match status" value="1"/>
</dbReference>
<accession>A0A9D0Z1I4</accession>
<dbReference type="PROSITE" id="PS51198">
    <property type="entry name" value="UVRD_HELICASE_ATP_BIND"/>
    <property type="match status" value="1"/>
</dbReference>
<evidence type="ECO:0000256" key="8">
    <source>
        <dbReference type="ARBA" id="ARBA00048988"/>
    </source>
</evidence>
<dbReference type="SUPFAM" id="SSF52540">
    <property type="entry name" value="P-loop containing nucleoside triphosphate hydrolases"/>
    <property type="match status" value="1"/>
</dbReference>
<keyword evidence="4 9" id="KW-0067">ATP-binding</keyword>
<keyword evidence="3 9" id="KW-0347">Helicase</keyword>
<evidence type="ECO:0000256" key="3">
    <source>
        <dbReference type="ARBA" id="ARBA00022806"/>
    </source>
</evidence>
<evidence type="ECO:0000256" key="7">
    <source>
        <dbReference type="ARBA" id="ARBA00034808"/>
    </source>
</evidence>
<dbReference type="GO" id="GO:0005524">
    <property type="term" value="F:ATP binding"/>
    <property type="evidence" value="ECO:0007669"/>
    <property type="project" value="UniProtKB-UniRule"/>
</dbReference>
<dbReference type="InterPro" id="IPR027417">
    <property type="entry name" value="P-loop_NTPase"/>
</dbReference>
<dbReference type="EMBL" id="DVFU01000064">
    <property type="protein sequence ID" value="HIQ64755.1"/>
    <property type="molecule type" value="Genomic_DNA"/>
</dbReference>
<evidence type="ECO:0000256" key="9">
    <source>
        <dbReference type="PROSITE-ProRule" id="PRU00560"/>
    </source>
</evidence>
<dbReference type="InterPro" id="IPR000212">
    <property type="entry name" value="DNA_helicase_UvrD/REP"/>
</dbReference>
<dbReference type="GO" id="GO:0016787">
    <property type="term" value="F:hydrolase activity"/>
    <property type="evidence" value="ECO:0007669"/>
    <property type="project" value="UniProtKB-UniRule"/>
</dbReference>
<evidence type="ECO:0000313" key="12">
    <source>
        <dbReference type="Proteomes" id="UP000886725"/>
    </source>
</evidence>
<evidence type="ECO:0000256" key="4">
    <source>
        <dbReference type="ARBA" id="ARBA00022840"/>
    </source>
</evidence>
<dbReference type="Pfam" id="PF00580">
    <property type="entry name" value="UvrD-helicase"/>
    <property type="match status" value="1"/>
</dbReference>
<dbReference type="InterPro" id="IPR014016">
    <property type="entry name" value="UvrD-like_ATP-bd"/>
</dbReference>
<organism evidence="11 12">
    <name type="scientific">Candidatus Faecenecus gallistercoris</name>
    <dbReference type="NCBI Taxonomy" id="2840793"/>
    <lineage>
        <taxon>Bacteria</taxon>
        <taxon>Bacillati</taxon>
        <taxon>Bacillota</taxon>
        <taxon>Bacillota incertae sedis</taxon>
        <taxon>Candidatus Faecenecus</taxon>
    </lineage>
</organism>
<dbReference type="Gene3D" id="3.40.50.300">
    <property type="entry name" value="P-loop containing nucleotide triphosphate hydrolases"/>
    <property type="match status" value="2"/>
</dbReference>
<comment type="caution">
    <text evidence="11">The sequence shown here is derived from an EMBL/GenBank/DDBJ whole genome shotgun (WGS) entry which is preliminary data.</text>
</comment>
<keyword evidence="5" id="KW-0413">Isomerase</keyword>
<dbReference type="InterPro" id="IPR014017">
    <property type="entry name" value="DNA_helicase_UvrD-like_C"/>
</dbReference>
<evidence type="ECO:0000256" key="6">
    <source>
        <dbReference type="ARBA" id="ARBA00034617"/>
    </source>
</evidence>
<keyword evidence="2 9" id="KW-0378">Hydrolase</keyword>
<dbReference type="GO" id="GO:0003677">
    <property type="term" value="F:DNA binding"/>
    <property type="evidence" value="ECO:0007669"/>
    <property type="project" value="InterPro"/>
</dbReference>
<dbReference type="Proteomes" id="UP000886725">
    <property type="component" value="Unassembled WGS sequence"/>
</dbReference>
<comment type="catalytic activity">
    <reaction evidence="8">
        <text>ATP + H2O = ADP + phosphate + H(+)</text>
        <dbReference type="Rhea" id="RHEA:13065"/>
        <dbReference type="ChEBI" id="CHEBI:15377"/>
        <dbReference type="ChEBI" id="CHEBI:15378"/>
        <dbReference type="ChEBI" id="CHEBI:30616"/>
        <dbReference type="ChEBI" id="CHEBI:43474"/>
        <dbReference type="ChEBI" id="CHEBI:456216"/>
        <dbReference type="EC" id="5.6.2.4"/>
    </reaction>
</comment>
<feature type="binding site" evidence="9">
    <location>
        <begin position="221"/>
        <end position="228"/>
    </location>
    <ligand>
        <name>ATP</name>
        <dbReference type="ChEBI" id="CHEBI:30616"/>
    </ligand>
</feature>